<dbReference type="EMBL" id="JBHSFE010000027">
    <property type="protein sequence ID" value="MFC4611674.1"/>
    <property type="molecule type" value="Genomic_DNA"/>
</dbReference>
<proteinExistence type="predicted"/>
<reference evidence="3" key="1">
    <citation type="journal article" date="2019" name="Int. J. Syst. Evol. Microbiol.">
        <title>The Global Catalogue of Microorganisms (GCM) 10K type strain sequencing project: providing services to taxonomists for standard genome sequencing and annotation.</title>
        <authorList>
            <consortium name="The Broad Institute Genomics Platform"/>
            <consortium name="The Broad Institute Genome Sequencing Center for Infectious Disease"/>
            <person name="Wu L."/>
            <person name="Ma J."/>
        </authorList>
    </citation>
    <scope>NUCLEOTIDE SEQUENCE [LARGE SCALE GENOMIC DNA]</scope>
    <source>
        <strain evidence="3">CGMCC 4.7139</strain>
    </source>
</reference>
<dbReference type="InterPro" id="IPR025847">
    <property type="entry name" value="MEDS_domain"/>
</dbReference>
<comment type="caution">
    <text evidence="2">The sequence shown here is derived from an EMBL/GenBank/DDBJ whole genome shotgun (WGS) entry which is preliminary data.</text>
</comment>
<dbReference type="Proteomes" id="UP001595993">
    <property type="component" value="Unassembled WGS sequence"/>
</dbReference>
<dbReference type="Pfam" id="PF14417">
    <property type="entry name" value="MEDS"/>
    <property type="match status" value="1"/>
</dbReference>
<gene>
    <name evidence="2" type="ORF">ACFO9E_28430</name>
</gene>
<name>A0ABV9GEV7_9ACTN</name>
<feature type="domain" description="MEDS" evidence="1">
    <location>
        <begin position="18"/>
        <end position="63"/>
    </location>
</feature>
<evidence type="ECO:0000313" key="2">
    <source>
        <dbReference type="EMBL" id="MFC4611674.1"/>
    </source>
</evidence>
<organism evidence="2 3">
    <name type="scientific">Streptomyces maoxianensis</name>
    <dbReference type="NCBI Taxonomy" id="1459942"/>
    <lineage>
        <taxon>Bacteria</taxon>
        <taxon>Bacillati</taxon>
        <taxon>Actinomycetota</taxon>
        <taxon>Actinomycetes</taxon>
        <taxon>Kitasatosporales</taxon>
        <taxon>Streptomycetaceae</taxon>
        <taxon>Streptomyces</taxon>
    </lineage>
</organism>
<evidence type="ECO:0000313" key="3">
    <source>
        <dbReference type="Proteomes" id="UP001595993"/>
    </source>
</evidence>
<keyword evidence="3" id="KW-1185">Reference proteome</keyword>
<dbReference type="RefSeq" id="WP_381201056.1">
    <property type="nucleotide sequence ID" value="NZ_JBHSFE010000027.1"/>
</dbReference>
<protein>
    <submittedName>
        <fullName evidence="2">MEDS domain-containing protein</fullName>
    </submittedName>
</protein>
<accession>A0ABV9GEV7</accession>
<sequence>MSTDQSHNGFVHHACLSACLYGDDEEFLAMAVPFAEEGITAGKPVLAVTTAANIQLLRDALGQWAGALDTADTAYFARRRVDRWAESPRSFGTRTGTGSRAARCG</sequence>
<evidence type="ECO:0000259" key="1">
    <source>
        <dbReference type="Pfam" id="PF14417"/>
    </source>
</evidence>